<evidence type="ECO:0000313" key="3">
    <source>
        <dbReference type="Proteomes" id="UP000215902"/>
    </source>
</evidence>
<accession>A0A267H2A9</accession>
<evidence type="ECO:0000256" key="1">
    <source>
        <dbReference type="SAM" id="Coils"/>
    </source>
</evidence>
<sequence length="301" mass="35628">MSGSRHFAEAARKIVYKSDRGAKAREERWKARCLMEQQQKKQEQEEQEKQQQEQLKNLALEMGFLQDREDQKKPDDTEKKPQIRDQNEMACACGERCRFSVVLANLSRVLWMAYEEYELLHACYTDLFADPRRRNCEARVKSYWRTFVLNAKPSEPHNHAERLWRLTELEREEHLAEKARLPVDPVAPLRRPILATLLDPFGYVKCRCVHCAYLDAVMDYRVALFGLLTEYCELFEDYSRLVWSSSAEFNEDDREVTLYTTAVDRQMFKLTMSELYTAMSFEGETENVMKGLELMNKLIYR</sequence>
<proteinExistence type="predicted"/>
<dbReference type="AlphaFoldDB" id="A0A267H2A9"/>
<feature type="coiled-coil region" evidence="1">
    <location>
        <begin position="31"/>
        <end position="68"/>
    </location>
</feature>
<keyword evidence="3" id="KW-1185">Reference proteome</keyword>
<reference evidence="2 3" key="1">
    <citation type="submission" date="2017-06" db="EMBL/GenBank/DDBJ databases">
        <title>A platform for efficient transgenesis in Macrostomum lignano, a flatworm model organism for stem cell research.</title>
        <authorList>
            <person name="Berezikov E."/>
        </authorList>
    </citation>
    <scope>NUCLEOTIDE SEQUENCE [LARGE SCALE GENOMIC DNA]</scope>
    <source>
        <strain evidence="2">DV1</strain>
        <tissue evidence="2">Whole organism</tissue>
    </source>
</reference>
<keyword evidence="1" id="KW-0175">Coiled coil</keyword>
<name>A0A267H2A9_9PLAT</name>
<protein>
    <submittedName>
        <fullName evidence="2">Uncharacterized protein</fullName>
    </submittedName>
</protein>
<dbReference type="EMBL" id="NIVC01000080">
    <property type="protein sequence ID" value="PAA91687.1"/>
    <property type="molecule type" value="Genomic_DNA"/>
</dbReference>
<dbReference type="Proteomes" id="UP000215902">
    <property type="component" value="Unassembled WGS sequence"/>
</dbReference>
<organism evidence="2 3">
    <name type="scientific">Macrostomum lignano</name>
    <dbReference type="NCBI Taxonomy" id="282301"/>
    <lineage>
        <taxon>Eukaryota</taxon>
        <taxon>Metazoa</taxon>
        <taxon>Spiralia</taxon>
        <taxon>Lophotrochozoa</taxon>
        <taxon>Platyhelminthes</taxon>
        <taxon>Rhabditophora</taxon>
        <taxon>Macrostomorpha</taxon>
        <taxon>Macrostomida</taxon>
        <taxon>Macrostomidae</taxon>
        <taxon>Macrostomum</taxon>
    </lineage>
</organism>
<gene>
    <name evidence="2" type="ORF">BOX15_Mlig014439g1</name>
</gene>
<comment type="caution">
    <text evidence="2">The sequence shown here is derived from an EMBL/GenBank/DDBJ whole genome shotgun (WGS) entry which is preliminary data.</text>
</comment>
<evidence type="ECO:0000313" key="2">
    <source>
        <dbReference type="EMBL" id="PAA91687.1"/>
    </source>
</evidence>